<keyword evidence="3" id="KW-1185">Reference proteome</keyword>
<accession>A0A1I0PZX1</accession>
<gene>
    <name evidence="2" type="ORF">SAMN05421659_106167</name>
</gene>
<dbReference type="RefSeq" id="WP_092453353.1">
    <property type="nucleotide sequence ID" value="NZ_FOJI01000006.1"/>
</dbReference>
<keyword evidence="1" id="KW-0812">Transmembrane</keyword>
<organism evidence="2 3">
    <name type="scientific">[Clostridium] fimetarium</name>
    <dbReference type="NCBI Taxonomy" id="99656"/>
    <lineage>
        <taxon>Bacteria</taxon>
        <taxon>Bacillati</taxon>
        <taxon>Bacillota</taxon>
        <taxon>Clostridia</taxon>
        <taxon>Lachnospirales</taxon>
        <taxon>Lachnospiraceae</taxon>
    </lineage>
</organism>
<dbReference type="STRING" id="99656.SAMN05421659_106167"/>
<feature type="transmembrane region" description="Helical" evidence="1">
    <location>
        <begin position="6"/>
        <end position="24"/>
    </location>
</feature>
<dbReference type="EMBL" id="FOJI01000006">
    <property type="protein sequence ID" value="SEW20030.1"/>
    <property type="molecule type" value="Genomic_DNA"/>
</dbReference>
<dbReference type="Proteomes" id="UP000199701">
    <property type="component" value="Unassembled WGS sequence"/>
</dbReference>
<reference evidence="2 3" key="1">
    <citation type="submission" date="2016-10" db="EMBL/GenBank/DDBJ databases">
        <authorList>
            <person name="de Groot N.N."/>
        </authorList>
    </citation>
    <scope>NUCLEOTIDE SEQUENCE [LARGE SCALE GENOMIC DNA]</scope>
    <source>
        <strain evidence="2 3">DSM 9179</strain>
    </source>
</reference>
<evidence type="ECO:0000313" key="3">
    <source>
        <dbReference type="Proteomes" id="UP000199701"/>
    </source>
</evidence>
<proteinExistence type="predicted"/>
<keyword evidence="1" id="KW-0472">Membrane</keyword>
<name>A0A1I0PZX1_9FIRM</name>
<evidence type="ECO:0000313" key="2">
    <source>
        <dbReference type="EMBL" id="SEW20030.1"/>
    </source>
</evidence>
<keyword evidence="1" id="KW-1133">Transmembrane helix</keyword>
<dbReference type="AlphaFoldDB" id="A0A1I0PZX1"/>
<protein>
    <submittedName>
        <fullName evidence="2">Uncharacterized protein</fullName>
    </submittedName>
</protein>
<evidence type="ECO:0000256" key="1">
    <source>
        <dbReference type="SAM" id="Phobius"/>
    </source>
</evidence>
<sequence>MDSIGLVISIISISIVAFSFAWQWKIKNTEKLKYSIFSYIFEFYAPCYMIDKLPTTADVINHILKFKSHKNIMKVKYLLIELNHEKKILATTDMDRSFERICWRPSIIL</sequence>